<gene>
    <name evidence="1" type="ORF">RFULGI_LOCUS19469</name>
</gene>
<keyword evidence="2" id="KW-1185">Reference proteome</keyword>
<reference evidence="1" key="1">
    <citation type="submission" date="2021-06" db="EMBL/GenBank/DDBJ databases">
        <authorList>
            <person name="Kallberg Y."/>
            <person name="Tangrot J."/>
            <person name="Rosling A."/>
        </authorList>
    </citation>
    <scope>NUCLEOTIDE SEQUENCE</scope>
    <source>
        <strain evidence="1">IN212</strain>
    </source>
</reference>
<dbReference type="EMBL" id="CAJVPZ010096559">
    <property type="protein sequence ID" value="CAG8818896.1"/>
    <property type="molecule type" value="Genomic_DNA"/>
</dbReference>
<accession>A0A9N9K9N8</accession>
<dbReference type="Proteomes" id="UP000789396">
    <property type="component" value="Unassembled WGS sequence"/>
</dbReference>
<evidence type="ECO:0000313" key="1">
    <source>
        <dbReference type="EMBL" id="CAG8818896.1"/>
    </source>
</evidence>
<dbReference type="Gene3D" id="3.50.4.10">
    <property type="entry name" value="Hepatocyte Growth Factor"/>
    <property type="match status" value="1"/>
</dbReference>
<proteinExistence type="predicted"/>
<name>A0A9N9K9N8_9GLOM</name>
<organism evidence="1 2">
    <name type="scientific">Racocetra fulgida</name>
    <dbReference type="NCBI Taxonomy" id="60492"/>
    <lineage>
        <taxon>Eukaryota</taxon>
        <taxon>Fungi</taxon>
        <taxon>Fungi incertae sedis</taxon>
        <taxon>Mucoromycota</taxon>
        <taxon>Glomeromycotina</taxon>
        <taxon>Glomeromycetes</taxon>
        <taxon>Diversisporales</taxon>
        <taxon>Gigasporaceae</taxon>
        <taxon>Racocetra</taxon>
    </lineage>
</organism>
<dbReference type="AlphaFoldDB" id="A0A9N9K9N8"/>
<comment type="caution">
    <text evidence="1">The sequence shown here is derived from an EMBL/GenBank/DDBJ whole genome shotgun (WGS) entry which is preliminary data.</text>
</comment>
<evidence type="ECO:0000313" key="2">
    <source>
        <dbReference type="Proteomes" id="UP000789396"/>
    </source>
</evidence>
<protein>
    <submittedName>
        <fullName evidence="1">17800_t:CDS:1</fullName>
    </submittedName>
</protein>
<sequence length="85" mass="9238">PGGPGWQKKIHGLIEQGIIHFEVKSPQECCEFCRKIPECAQWAFVSAPGSVKGCRTWAQDGMLDACNFTKANTIVVDGGIVNCND</sequence>
<feature type="non-terminal residue" evidence="1">
    <location>
        <position position="85"/>
    </location>
</feature>
<feature type="non-terminal residue" evidence="1">
    <location>
        <position position="1"/>
    </location>
</feature>